<protein>
    <submittedName>
        <fullName evidence="3">DUF6884 domain-containing protein</fullName>
    </submittedName>
</protein>
<evidence type="ECO:0000313" key="4">
    <source>
        <dbReference type="Proteomes" id="UP001595914"/>
    </source>
</evidence>
<feature type="domain" description="DUF6884" evidence="2">
    <location>
        <begin position="168"/>
        <end position="295"/>
    </location>
</feature>
<dbReference type="Proteomes" id="UP001595914">
    <property type="component" value="Unassembled WGS sequence"/>
</dbReference>
<name>A0ABV9FR28_9NOCA</name>
<evidence type="ECO:0000313" key="3">
    <source>
        <dbReference type="EMBL" id="MFC4604506.1"/>
    </source>
</evidence>
<dbReference type="Pfam" id="PF21818">
    <property type="entry name" value="DUF6884"/>
    <property type="match status" value="1"/>
</dbReference>
<comment type="caution">
    <text evidence="3">The sequence shown here is derived from an EMBL/GenBank/DDBJ whole genome shotgun (WGS) entry which is preliminary data.</text>
</comment>
<dbReference type="InterPro" id="IPR049251">
    <property type="entry name" value="DUF6884"/>
</dbReference>
<reference evidence="4" key="1">
    <citation type="journal article" date="2019" name="Int. J. Syst. Evol. Microbiol.">
        <title>The Global Catalogue of Microorganisms (GCM) 10K type strain sequencing project: providing services to taxonomists for standard genome sequencing and annotation.</title>
        <authorList>
            <consortium name="The Broad Institute Genomics Platform"/>
            <consortium name="The Broad Institute Genome Sequencing Center for Infectious Disease"/>
            <person name="Wu L."/>
            <person name="Ma J."/>
        </authorList>
    </citation>
    <scope>NUCLEOTIDE SEQUENCE [LARGE SCALE GENOMIC DNA]</scope>
    <source>
        <strain evidence="4">CCUG 54520</strain>
    </source>
</reference>
<evidence type="ECO:0000256" key="1">
    <source>
        <dbReference type="SAM" id="MobiDB-lite"/>
    </source>
</evidence>
<feature type="compositionally biased region" description="Low complexity" evidence="1">
    <location>
        <begin position="103"/>
        <end position="149"/>
    </location>
</feature>
<dbReference type="RefSeq" id="WP_378417369.1">
    <property type="nucleotide sequence ID" value="NZ_JBHSFO010000005.1"/>
</dbReference>
<keyword evidence="4" id="KW-1185">Reference proteome</keyword>
<organism evidence="3 4">
    <name type="scientific">Rhodococcus kronopolitis</name>
    <dbReference type="NCBI Taxonomy" id="1460226"/>
    <lineage>
        <taxon>Bacteria</taxon>
        <taxon>Bacillati</taxon>
        <taxon>Actinomycetota</taxon>
        <taxon>Actinomycetes</taxon>
        <taxon>Mycobacteriales</taxon>
        <taxon>Nocardiaceae</taxon>
        <taxon>Rhodococcus</taxon>
    </lineage>
</organism>
<accession>A0ABV9FR28</accession>
<dbReference type="EMBL" id="JBHSFO010000005">
    <property type="protein sequence ID" value="MFC4604506.1"/>
    <property type="molecule type" value="Genomic_DNA"/>
</dbReference>
<evidence type="ECO:0000259" key="2">
    <source>
        <dbReference type="Pfam" id="PF21818"/>
    </source>
</evidence>
<proteinExistence type="predicted"/>
<sequence length="308" mass="32304">MFTNAGLTNPRTGKPYGRAHIYRMARTALFLHEVSPRAGVDATELDVAERALRAACENGVDDVAMLAQIEDRVIAVAENGEQPDGKAVQEIVKSVIDEAAGRTPAPTEPADAPAGDTAGLPGAGPAAGPSQNGPGPSPSAQEPTTTTTTAGEADIAETRPAPDPRPLVIVRCGAPKAPTAMPAGQLYTGTYSRLALQAATTLTGDDPAAIRIISARWGLLSLDRVVEPYDLRLGQPRSITAAKVRAQASKQRLLDRPNVIVLAGRAYSELVKLVWPRALTPLVGTRGIGDQQNRLARIARGEPLEDIA</sequence>
<gene>
    <name evidence="3" type="ORF">ACFO6S_12490</name>
</gene>
<feature type="region of interest" description="Disordered" evidence="1">
    <location>
        <begin position="101"/>
        <end position="167"/>
    </location>
</feature>